<sequence>MELGQEHVSRSNDEVEVRRPSWQKPTAACLWRVNKQILVQDEGQDGLAENPPDVSGAVL</sequence>
<keyword evidence="3" id="KW-1185">Reference proteome</keyword>
<feature type="compositionally biased region" description="Basic and acidic residues" evidence="1">
    <location>
        <begin position="1"/>
        <end position="19"/>
    </location>
</feature>
<accession>A0A9P5C6V9</accession>
<feature type="region of interest" description="Disordered" evidence="1">
    <location>
        <begin position="1"/>
        <end position="22"/>
    </location>
</feature>
<proteinExistence type="predicted"/>
<name>A0A9P5C6V9_9HYPO</name>
<comment type="caution">
    <text evidence="2">The sequence shown here is derived from an EMBL/GenBank/DDBJ whole genome shotgun (WGS) entry which is preliminary data.</text>
</comment>
<dbReference type="Proteomes" id="UP000801864">
    <property type="component" value="Unassembled WGS sequence"/>
</dbReference>
<gene>
    <name evidence="2" type="ORF">CFAM422_012141</name>
</gene>
<evidence type="ECO:0000313" key="2">
    <source>
        <dbReference type="EMBL" id="KAF3057885.1"/>
    </source>
</evidence>
<dbReference type="EMBL" id="QLNT01000027">
    <property type="protein sequence ID" value="KAF3057885.1"/>
    <property type="molecule type" value="Genomic_DNA"/>
</dbReference>
<organism evidence="2 3">
    <name type="scientific">Trichoderma lentiforme</name>
    <dbReference type="NCBI Taxonomy" id="1567552"/>
    <lineage>
        <taxon>Eukaryota</taxon>
        <taxon>Fungi</taxon>
        <taxon>Dikarya</taxon>
        <taxon>Ascomycota</taxon>
        <taxon>Pezizomycotina</taxon>
        <taxon>Sordariomycetes</taxon>
        <taxon>Hypocreomycetidae</taxon>
        <taxon>Hypocreales</taxon>
        <taxon>Hypocreaceae</taxon>
        <taxon>Trichoderma</taxon>
    </lineage>
</organism>
<evidence type="ECO:0000256" key="1">
    <source>
        <dbReference type="SAM" id="MobiDB-lite"/>
    </source>
</evidence>
<evidence type="ECO:0000313" key="3">
    <source>
        <dbReference type="Proteomes" id="UP000801864"/>
    </source>
</evidence>
<reference evidence="2 3" key="1">
    <citation type="submission" date="2018-06" db="EMBL/GenBank/DDBJ databases">
        <title>Genome analysis of cellulolytic fungus Trichoderma lentiforme CFAM-422.</title>
        <authorList>
            <person name="Steindorff A.S."/>
            <person name="Formighieri E.F."/>
            <person name="Midorikawa G.E.O."/>
            <person name="Tamietti M.S."/>
            <person name="Ramos E.Z."/>
            <person name="Silva A.S."/>
            <person name="Bon E.P.S."/>
            <person name="Mendes T.D."/>
            <person name="Damaso M.C.T."/>
            <person name="Favaro L.C.L."/>
        </authorList>
    </citation>
    <scope>NUCLEOTIDE SEQUENCE [LARGE SCALE GENOMIC DNA]</scope>
    <source>
        <strain evidence="2 3">CFAM-422</strain>
    </source>
</reference>
<dbReference type="AlphaFoldDB" id="A0A9P5C6V9"/>
<protein>
    <submittedName>
        <fullName evidence="2">Uncharacterized protein</fullName>
    </submittedName>
</protein>